<evidence type="ECO:0000256" key="1">
    <source>
        <dbReference type="ARBA" id="ARBA00006259"/>
    </source>
</evidence>
<evidence type="ECO:0000256" key="3">
    <source>
        <dbReference type="ARBA" id="ARBA00022490"/>
    </source>
</evidence>
<keyword evidence="3 6" id="KW-0963">Cytoplasm</keyword>
<evidence type="ECO:0000313" key="11">
    <source>
        <dbReference type="Proteomes" id="UP000053593"/>
    </source>
</evidence>
<evidence type="ECO:0000256" key="6">
    <source>
        <dbReference type="RuleBase" id="RU368080"/>
    </source>
</evidence>
<evidence type="ECO:0000256" key="4">
    <source>
        <dbReference type="ARBA" id="ARBA00023006"/>
    </source>
</evidence>
<organism evidence="10 11">
    <name type="scientific">Collybiopsis luxurians FD-317 M1</name>
    <dbReference type="NCBI Taxonomy" id="944289"/>
    <lineage>
        <taxon>Eukaryota</taxon>
        <taxon>Fungi</taxon>
        <taxon>Dikarya</taxon>
        <taxon>Basidiomycota</taxon>
        <taxon>Agaricomycotina</taxon>
        <taxon>Agaricomycetes</taxon>
        <taxon>Agaricomycetidae</taxon>
        <taxon>Agaricales</taxon>
        <taxon>Marasmiineae</taxon>
        <taxon>Omphalotaceae</taxon>
        <taxon>Collybiopsis</taxon>
        <taxon>Collybiopsis luxurians</taxon>
    </lineage>
</organism>
<protein>
    <recommendedName>
        <fullName evidence="2 6">Autophagy-related protein 17</fullName>
    </recommendedName>
</protein>
<reference evidence="10 11" key="1">
    <citation type="submission" date="2014-04" db="EMBL/GenBank/DDBJ databases">
        <title>Evolutionary Origins and Diversification of the Mycorrhizal Mutualists.</title>
        <authorList>
            <consortium name="DOE Joint Genome Institute"/>
            <consortium name="Mycorrhizal Genomics Consortium"/>
            <person name="Kohler A."/>
            <person name="Kuo A."/>
            <person name="Nagy L.G."/>
            <person name="Floudas D."/>
            <person name="Copeland A."/>
            <person name="Barry K.W."/>
            <person name="Cichocki N."/>
            <person name="Veneault-Fourrey C."/>
            <person name="LaButti K."/>
            <person name="Lindquist E.A."/>
            <person name="Lipzen A."/>
            <person name="Lundell T."/>
            <person name="Morin E."/>
            <person name="Murat C."/>
            <person name="Riley R."/>
            <person name="Ohm R."/>
            <person name="Sun H."/>
            <person name="Tunlid A."/>
            <person name="Henrissat B."/>
            <person name="Grigoriev I.V."/>
            <person name="Hibbett D.S."/>
            <person name="Martin F."/>
        </authorList>
    </citation>
    <scope>NUCLEOTIDE SEQUENCE [LARGE SCALE GENOMIC DNA]</scope>
    <source>
        <strain evidence="10 11">FD-317 M1</strain>
    </source>
</reference>
<feature type="compositionally biased region" description="Polar residues" evidence="8">
    <location>
        <begin position="116"/>
        <end position="148"/>
    </location>
</feature>
<evidence type="ECO:0000313" key="10">
    <source>
        <dbReference type="EMBL" id="KIK62410.1"/>
    </source>
</evidence>
<feature type="coiled-coil region" evidence="7">
    <location>
        <begin position="283"/>
        <end position="320"/>
    </location>
</feature>
<sequence length="478" mass="54353">MATPPAPDPHIVSLHLQSKKSLQHGEQLCLKANELSTSSAQTSVDVLILDAKVRWITDSVLEQLQLAENVAKSLEEKRSKLKRQVEDWDQLRGKHTKALDKILDELGSQPVPPEFHQTSAASSIFGSQDSEDTSPNQPNILSRSPSDTIQVHRPKFQTDRRDWKSLRDFVDDQAIEDIFETMEEQRTIIQDSMDRTLEYPEKLTAAISVIRGYLPELTPPPPIEFLINSQDHAKVGMAGHLESLAAHYDQMAHALRESEAGDAFGEDDLQDMNRDTEELPSILAELKENLSSVTATHEQLSELRDNNQEHLKRLSSVLDELDELGDIMIEMLHTQETTELECEDRFSEMQRHLLTVEDLQQRYISYQTAFRKLVLEIARRRVYKEAAENIVRGMMEQLTAMTEEERGVREHFNLEHGAHLPEDICLCISNAPTQWEILPWNGEALESLPDIPADMVVEVRNQLHRTEPVVAVTGTESL</sequence>
<evidence type="ECO:0000256" key="8">
    <source>
        <dbReference type="SAM" id="MobiDB-lite"/>
    </source>
</evidence>
<dbReference type="GO" id="GO:0000422">
    <property type="term" value="P:autophagy of mitochondrion"/>
    <property type="evidence" value="ECO:0007669"/>
    <property type="project" value="TreeGrafter"/>
</dbReference>
<dbReference type="GO" id="GO:0060090">
    <property type="term" value="F:molecular adaptor activity"/>
    <property type="evidence" value="ECO:0007669"/>
    <property type="project" value="TreeGrafter"/>
</dbReference>
<name>A0A0D0BF39_9AGAR</name>
<dbReference type="InterPro" id="IPR007240">
    <property type="entry name" value="Atg17"/>
</dbReference>
<dbReference type="Proteomes" id="UP000053593">
    <property type="component" value="Unassembled WGS sequence"/>
</dbReference>
<dbReference type="Pfam" id="PF04108">
    <property type="entry name" value="ATG17_like"/>
    <property type="match status" value="1"/>
</dbReference>
<accession>A0A0D0BF39</accession>
<dbReference type="PANTHER" id="PTHR28005:SF1">
    <property type="entry name" value="AUTOPHAGY-RELATED PROTEIN 17"/>
    <property type="match status" value="1"/>
</dbReference>
<dbReference type="InterPro" id="IPR045326">
    <property type="entry name" value="ATG17-like_dom"/>
</dbReference>
<dbReference type="GO" id="GO:0034727">
    <property type="term" value="P:piecemeal microautophagy of the nucleus"/>
    <property type="evidence" value="ECO:0007669"/>
    <property type="project" value="TreeGrafter"/>
</dbReference>
<keyword evidence="5" id="KW-0472">Membrane</keyword>
<dbReference type="GO" id="GO:1990316">
    <property type="term" value="C:Atg1/ULK1 kinase complex"/>
    <property type="evidence" value="ECO:0007669"/>
    <property type="project" value="TreeGrafter"/>
</dbReference>
<dbReference type="PANTHER" id="PTHR28005">
    <property type="entry name" value="AUTOPHAGY-RELATED PROTEIN 17"/>
    <property type="match status" value="1"/>
</dbReference>
<comment type="function">
    <text evidence="6">Autophagy-specific protein that functions in response to autophagy-inducing signals as a scaffold to recruit other ATG proteins to organize preautophagosomal structure (PAS) formation. Modulates the timing and magnitude of the autophagy response, such as the size of the sequestering vesicles. Plays particularly a role in pexophagy and nucleophagy.</text>
</comment>
<feature type="coiled-coil region" evidence="7">
    <location>
        <begin position="57"/>
        <end position="91"/>
    </location>
</feature>
<evidence type="ECO:0000256" key="5">
    <source>
        <dbReference type="ARBA" id="ARBA00023136"/>
    </source>
</evidence>
<dbReference type="GO" id="GO:0030295">
    <property type="term" value="F:protein kinase activator activity"/>
    <property type="evidence" value="ECO:0007669"/>
    <property type="project" value="TreeGrafter"/>
</dbReference>
<dbReference type="AlphaFoldDB" id="A0A0D0BF39"/>
<proteinExistence type="inferred from homology"/>
<comment type="subcellular location">
    <subcellularLocation>
        <location evidence="6">Cytoplasm</location>
    </subcellularLocation>
    <subcellularLocation>
        <location evidence="6">Preautophagosomal structure membrane</location>
        <topology evidence="6">Peripheral membrane protein</topology>
    </subcellularLocation>
</comment>
<dbReference type="GO" id="GO:0000045">
    <property type="term" value="P:autophagosome assembly"/>
    <property type="evidence" value="ECO:0007669"/>
    <property type="project" value="TreeGrafter"/>
</dbReference>
<keyword evidence="11" id="KW-1185">Reference proteome</keyword>
<evidence type="ECO:0000259" key="9">
    <source>
        <dbReference type="Pfam" id="PF04108"/>
    </source>
</evidence>
<dbReference type="EMBL" id="KN834767">
    <property type="protein sequence ID" value="KIK62410.1"/>
    <property type="molecule type" value="Genomic_DNA"/>
</dbReference>
<dbReference type="OrthoDB" id="1937984at2759"/>
<comment type="similarity">
    <text evidence="1 6">Belongs to the ATG17 family.</text>
</comment>
<gene>
    <name evidence="10" type="ORF">GYMLUDRAFT_72646</name>
</gene>
<feature type="domain" description="Autophagy protein ATG17-like" evidence="9">
    <location>
        <begin position="21"/>
        <end position="419"/>
    </location>
</feature>
<dbReference type="GO" id="GO:0034045">
    <property type="term" value="C:phagophore assembly site membrane"/>
    <property type="evidence" value="ECO:0007669"/>
    <property type="project" value="UniProtKB-SubCell"/>
</dbReference>
<keyword evidence="4 6" id="KW-0072">Autophagy</keyword>
<evidence type="ECO:0000256" key="2">
    <source>
        <dbReference type="ARBA" id="ARBA00013806"/>
    </source>
</evidence>
<evidence type="ECO:0000256" key="7">
    <source>
        <dbReference type="SAM" id="Coils"/>
    </source>
</evidence>
<feature type="region of interest" description="Disordered" evidence="8">
    <location>
        <begin position="107"/>
        <end position="148"/>
    </location>
</feature>
<dbReference type="HOGENOM" id="CLU_024595_0_0_1"/>
<keyword evidence="7" id="KW-0175">Coiled coil</keyword>